<reference evidence="13" key="1">
    <citation type="journal article" date="2016" name="Nat. Commun.">
        <title>The Gonium pectorale genome demonstrates co-option of cell cycle regulation during the evolution of multicellularity.</title>
        <authorList>
            <person name="Hanschen E.R."/>
            <person name="Marriage T.N."/>
            <person name="Ferris P.J."/>
            <person name="Hamaji T."/>
            <person name="Toyoda A."/>
            <person name="Fujiyama A."/>
            <person name="Neme R."/>
            <person name="Noguchi H."/>
            <person name="Minakuchi Y."/>
            <person name="Suzuki M."/>
            <person name="Kawai-Toyooka H."/>
            <person name="Smith D.R."/>
            <person name="Sparks H."/>
            <person name="Anderson J."/>
            <person name="Bakaric R."/>
            <person name="Luria V."/>
            <person name="Karger A."/>
            <person name="Kirschner M.W."/>
            <person name="Durand P.M."/>
            <person name="Michod R.E."/>
            <person name="Nozaki H."/>
            <person name="Olson B.J."/>
        </authorList>
    </citation>
    <scope>NUCLEOTIDE SEQUENCE [LARGE SCALE GENOMIC DNA]</scope>
    <source>
        <strain evidence="13">NIES-2863</strain>
    </source>
</reference>
<keyword evidence="7" id="KW-0234">DNA repair</keyword>
<evidence type="ECO:0000313" key="13">
    <source>
        <dbReference type="Proteomes" id="UP000075714"/>
    </source>
</evidence>
<sequence>MPYDMDSPVHLMRVRGLSARHNAGCCGARLASLVRGPLRLAWVSNFMVDMTWLMSCCPDLARAQQASAAGAGHLQMHRPPLPIAYGTHHSKAFLLTTPTGLRLIICTANAIYSDCNNKSQGLWVQDFPPKQPPGGPPSAFERDLVAYMRALGMPQPMAGPLLDAIAAHDFSHARGSLVASVPGYHRGPQLSAFGHMRLRRLLEAVQLPPGFGAIADGGAGAAGAAGGGGGGGGGAAEQEGLVIQCSSMGSFDQAWLIDQFGASLAAHRRPPLQPGAGAGLMGGLPRPSGPHGSRPLPLAVVWPTVEEVRNSLEGWSAGRSIPGPAKNVAKPFMRRYFAPWGGETVGRQRAMPHIKTYTRYRGQQLAWFLVTSHNLSKAAWGELQKNGTQLMIRSYEMGVLVTPAHEAAYRSSPHWGFCCTDGGTAAAVVNGGASAQQQQQQPTSTALPALAAAAGCPPPAVKFLTLAAATAAAAGRQSTNGTGGGASGAAEVVCGIPVPFVLPPVPYRQEDRPWTVDEPRAEVDALGLAWGTPQSHYGHTEPPEG</sequence>
<comment type="subcellular location">
    <subcellularLocation>
        <location evidence="1">Nucleus</location>
    </subcellularLocation>
</comment>
<comment type="similarity">
    <text evidence="2">Belongs to the tyrosyl-DNA phosphodiesterase family.</text>
</comment>
<dbReference type="Gene3D" id="3.30.870.10">
    <property type="entry name" value="Endonuclease Chain A"/>
    <property type="match status" value="2"/>
</dbReference>
<proteinExistence type="inferred from homology"/>
<protein>
    <recommendedName>
        <fullName evidence="14">Tyrosyl-DNA phosphodiesterase</fullName>
    </recommendedName>
</protein>
<comment type="caution">
    <text evidence="12">The sequence shown here is derived from an EMBL/GenBank/DDBJ whole genome shotgun (WGS) entry which is preliminary data.</text>
</comment>
<gene>
    <name evidence="12" type="ORF">GPECTOR_3g86</name>
</gene>
<evidence type="ECO:0000256" key="11">
    <source>
        <dbReference type="PIRSR" id="PIRSR610347-3"/>
    </source>
</evidence>
<dbReference type="OrthoDB" id="47785at2759"/>
<dbReference type="GO" id="GO:0003690">
    <property type="term" value="F:double-stranded DNA binding"/>
    <property type="evidence" value="ECO:0007669"/>
    <property type="project" value="TreeGrafter"/>
</dbReference>
<evidence type="ECO:0000256" key="2">
    <source>
        <dbReference type="ARBA" id="ARBA00010205"/>
    </source>
</evidence>
<dbReference type="Proteomes" id="UP000075714">
    <property type="component" value="Unassembled WGS sequence"/>
</dbReference>
<dbReference type="InterPro" id="IPR010347">
    <property type="entry name" value="Tdp1"/>
</dbReference>
<dbReference type="PANTHER" id="PTHR12415">
    <property type="entry name" value="TYROSYL-DNA PHOSPHODIESTERASE 1"/>
    <property type="match status" value="1"/>
</dbReference>
<dbReference type="STRING" id="33097.A0A150GZU4"/>
<evidence type="ECO:0000256" key="6">
    <source>
        <dbReference type="ARBA" id="ARBA00022839"/>
    </source>
</evidence>
<name>A0A150GZU4_GONPE</name>
<dbReference type="GO" id="GO:0017005">
    <property type="term" value="F:3'-tyrosyl-DNA phosphodiesterase activity"/>
    <property type="evidence" value="ECO:0007669"/>
    <property type="project" value="TreeGrafter"/>
</dbReference>
<dbReference type="CDD" id="cd09122">
    <property type="entry name" value="PLDc_Tdp1_1"/>
    <property type="match status" value="1"/>
</dbReference>
<evidence type="ECO:0000256" key="4">
    <source>
        <dbReference type="ARBA" id="ARBA00022763"/>
    </source>
</evidence>
<evidence type="ECO:0000256" key="7">
    <source>
        <dbReference type="ARBA" id="ARBA00023204"/>
    </source>
</evidence>
<dbReference type="AlphaFoldDB" id="A0A150GZU4"/>
<evidence type="ECO:0000256" key="10">
    <source>
        <dbReference type="PIRSR" id="PIRSR610347-2"/>
    </source>
</evidence>
<evidence type="ECO:0000256" key="3">
    <source>
        <dbReference type="ARBA" id="ARBA00022722"/>
    </source>
</evidence>
<feature type="active site" description="Proton donor/acceptor" evidence="9">
    <location>
        <position position="353"/>
    </location>
</feature>
<keyword evidence="13" id="KW-1185">Reference proteome</keyword>
<accession>A0A150GZU4</accession>
<evidence type="ECO:0000256" key="8">
    <source>
        <dbReference type="ARBA" id="ARBA00023242"/>
    </source>
</evidence>
<dbReference type="Pfam" id="PF06087">
    <property type="entry name" value="Tyr-DNA_phospho"/>
    <property type="match status" value="1"/>
</dbReference>
<keyword evidence="8" id="KW-0539">Nucleus</keyword>
<dbReference type="EMBL" id="LSYV01000004">
    <property type="protein sequence ID" value="KXZ55436.1"/>
    <property type="molecule type" value="Genomic_DNA"/>
</dbReference>
<evidence type="ECO:0000256" key="5">
    <source>
        <dbReference type="ARBA" id="ARBA00022801"/>
    </source>
</evidence>
<evidence type="ECO:0000256" key="1">
    <source>
        <dbReference type="ARBA" id="ARBA00004123"/>
    </source>
</evidence>
<dbReference type="SUPFAM" id="SSF56024">
    <property type="entry name" value="Phospholipase D/nuclease"/>
    <property type="match status" value="2"/>
</dbReference>
<keyword evidence="6" id="KW-0269">Exonuclease</keyword>
<feature type="binding site" evidence="10">
    <location>
        <position position="355"/>
    </location>
    <ligand>
        <name>substrate</name>
    </ligand>
</feature>
<feature type="binding site" evidence="10">
    <location>
        <position position="91"/>
    </location>
    <ligand>
        <name>substrate</name>
    </ligand>
</feature>
<keyword evidence="5" id="KW-0378">Hydrolase</keyword>
<dbReference type="GO" id="GO:0004527">
    <property type="term" value="F:exonuclease activity"/>
    <property type="evidence" value="ECO:0007669"/>
    <property type="project" value="UniProtKB-KW"/>
</dbReference>
<keyword evidence="4" id="KW-0227">DNA damage</keyword>
<feature type="site" description="Interaction with DNA" evidence="11">
    <location>
        <position position="376"/>
    </location>
</feature>
<keyword evidence="3" id="KW-0540">Nuclease</keyword>
<organism evidence="12 13">
    <name type="scientific">Gonium pectorale</name>
    <name type="common">Green alga</name>
    <dbReference type="NCBI Taxonomy" id="33097"/>
    <lineage>
        <taxon>Eukaryota</taxon>
        <taxon>Viridiplantae</taxon>
        <taxon>Chlorophyta</taxon>
        <taxon>core chlorophytes</taxon>
        <taxon>Chlorophyceae</taxon>
        <taxon>CS clade</taxon>
        <taxon>Chlamydomonadales</taxon>
        <taxon>Volvocaceae</taxon>
        <taxon>Gonium</taxon>
    </lineage>
</organism>
<evidence type="ECO:0000256" key="9">
    <source>
        <dbReference type="PIRSR" id="PIRSR610347-1"/>
    </source>
</evidence>
<evidence type="ECO:0008006" key="14">
    <source>
        <dbReference type="Google" id="ProtNLM"/>
    </source>
</evidence>
<feature type="active site" description="Nucleophile" evidence="9">
    <location>
        <position position="89"/>
    </location>
</feature>
<dbReference type="PANTHER" id="PTHR12415:SF0">
    <property type="entry name" value="TYROSYL-DNA PHOSPHODIESTERASE 1"/>
    <property type="match status" value="1"/>
</dbReference>
<dbReference type="GO" id="GO:0003697">
    <property type="term" value="F:single-stranded DNA binding"/>
    <property type="evidence" value="ECO:0007669"/>
    <property type="project" value="TreeGrafter"/>
</dbReference>
<dbReference type="CDD" id="cd09123">
    <property type="entry name" value="PLDc_Tdp1_2"/>
    <property type="match status" value="1"/>
</dbReference>
<evidence type="ECO:0000313" key="12">
    <source>
        <dbReference type="EMBL" id="KXZ55436.1"/>
    </source>
</evidence>
<dbReference type="GO" id="GO:0006281">
    <property type="term" value="P:DNA repair"/>
    <property type="evidence" value="ECO:0007669"/>
    <property type="project" value="UniProtKB-KW"/>
</dbReference>
<dbReference type="GO" id="GO:0005634">
    <property type="term" value="C:nucleus"/>
    <property type="evidence" value="ECO:0007669"/>
    <property type="project" value="UniProtKB-SubCell"/>
</dbReference>